<feature type="compositionally biased region" description="Polar residues" evidence="1">
    <location>
        <begin position="33"/>
        <end position="49"/>
    </location>
</feature>
<dbReference type="Proteomes" id="UP000464620">
    <property type="component" value="Chromosome B09"/>
</dbReference>
<accession>A0A6B9VDK7</accession>
<proteinExistence type="predicted"/>
<evidence type="ECO:0000313" key="2">
    <source>
        <dbReference type="EMBL" id="QHN79770.1"/>
    </source>
</evidence>
<gene>
    <name evidence="2" type="ORF">DS421_19g672770</name>
</gene>
<name>A0A6B9VDK7_ARAHY</name>
<dbReference type="EMBL" id="CP031001">
    <property type="protein sequence ID" value="QHN79770.1"/>
    <property type="molecule type" value="Genomic_DNA"/>
</dbReference>
<dbReference type="AlphaFoldDB" id="A0A6B9VDK7"/>
<sequence>MKMAKTSSHDDPCSKSVTYLFSNILNKSNTFTSNQIKPYNLSSNGQNDVSSHDDNH</sequence>
<evidence type="ECO:0000313" key="3">
    <source>
        <dbReference type="Proteomes" id="UP000464620"/>
    </source>
</evidence>
<reference evidence="2 3" key="1">
    <citation type="submission" date="2020-01" db="EMBL/GenBank/DDBJ databases">
        <title>Genome sequence of Arachis hypogaea, cultivar Shitouqi.</title>
        <authorList>
            <person name="Zhuang W."/>
            <person name="Chen H."/>
            <person name="Varshney R."/>
            <person name="Wang D."/>
            <person name="Ming R."/>
        </authorList>
    </citation>
    <scope>NUCLEOTIDE SEQUENCE [LARGE SCALE GENOMIC DNA]</scope>
    <source>
        <tissue evidence="2">Young leaf</tissue>
    </source>
</reference>
<organism evidence="2 3">
    <name type="scientific">Arachis hypogaea</name>
    <name type="common">Peanut</name>
    <dbReference type="NCBI Taxonomy" id="3818"/>
    <lineage>
        <taxon>Eukaryota</taxon>
        <taxon>Viridiplantae</taxon>
        <taxon>Streptophyta</taxon>
        <taxon>Embryophyta</taxon>
        <taxon>Tracheophyta</taxon>
        <taxon>Spermatophyta</taxon>
        <taxon>Magnoliopsida</taxon>
        <taxon>eudicotyledons</taxon>
        <taxon>Gunneridae</taxon>
        <taxon>Pentapetalae</taxon>
        <taxon>rosids</taxon>
        <taxon>fabids</taxon>
        <taxon>Fabales</taxon>
        <taxon>Fabaceae</taxon>
        <taxon>Papilionoideae</taxon>
        <taxon>50 kb inversion clade</taxon>
        <taxon>dalbergioids sensu lato</taxon>
        <taxon>Dalbergieae</taxon>
        <taxon>Pterocarpus clade</taxon>
        <taxon>Arachis</taxon>
    </lineage>
</organism>
<protein>
    <submittedName>
        <fullName evidence="2">Uncharacterized protein</fullName>
    </submittedName>
</protein>
<feature type="region of interest" description="Disordered" evidence="1">
    <location>
        <begin position="33"/>
        <end position="56"/>
    </location>
</feature>
<evidence type="ECO:0000256" key="1">
    <source>
        <dbReference type="SAM" id="MobiDB-lite"/>
    </source>
</evidence>